<keyword evidence="6 9" id="KW-0326">Glycosidase</keyword>
<name>A0AAD4XFM0_9MAGN</name>
<evidence type="ECO:0000256" key="7">
    <source>
        <dbReference type="ARBA" id="ARBA00023316"/>
    </source>
</evidence>
<dbReference type="GO" id="GO:0004650">
    <property type="term" value="F:polygalacturonase activity"/>
    <property type="evidence" value="ECO:0007669"/>
    <property type="project" value="InterPro"/>
</dbReference>
<dbReference type="InterPro" id="IPR000743">
    <property type="entry name" value="Glyco_hydro_28"/>
</dbReference>
<dbReference type="Gene3D" id="2.160.20.10">
    <property type="entry name" value="Single-stranded right-handed beta-helix, Pectin lyase-like"/>
    <property type="match status" value="1"/>
</dbReference>
<evidence type="ECO:0000256" key="4">
    <source>
        <dbReference type="ARBA" id="ARBA00022525"/>
    </source>
</evidence>
<evidence type="ECO:0000256" key="2">
    <source>
        <dbReference type="ARBA" id="ARBA00008834"/>
    </source>
</evidence>
<keyword evidence="12" id="KW-1185">Reference proteome</keyword>
<dbReference type="Proteomes" id="UP001202328">
    <property type="component" value="Unassembled WGS sequence"/>
</dbReference>
<dbReference type="InterPro" id="IPR012334">
    <property type="entry name" value="Pectin_lyas_fold"/>
</dbReference>
<evidence type="ECO:0008006" key="13">
    <source>
        <dbReference type="Google" id="ProtNLM"/>
    </source>
</evidence>
<evidence type="ECO:0000256" key="3">
    <source>
        <dbReference type="ARBA" id="ARBA00022512"/>
    </source>
</evidence>
<keyword evidence="7" id="KW-0961">Cell wall biogenesis/degradation</keyword>
<dbReference type="SMART" id="SM00710">
    <property type="entry name" value="PbH1"/>
    <property type="match status" value="4"/>
</dbReference>
<protein>
    <recommendedName>
        <fullName evidence="13">Polygalacturonase</fullName>
    </recommendedName>
</protein>
<dbReference type="AlphaFoldDB" id="A0AAD4XFM0"/>
<dbReference type="Pfam" id="PF00295">
    <property type="entry name" value="Glyco_hydro_28"/>
    <property type="match status" value="1"/>
</dbReference>
<evidence type="ECO:0000256" key="9">
    <source>
        <dbReference type="RuleBase" id="RU361169"/>
    </source>
</evidence>
<dbReference type="GO" id="GO:0071555">
    <property type="term" value="P:cell wall organization"/>
    <property type="evidence" value="ECO:0007669"/>
    <property type="project" value="UniProtKB-KW"/>
</dbReference>
<dbReference type="PROSITE" id="PS00502">
    <property type="entry name" value="POLYGALACTURONASE"/>
    <property type="match status" value="1"/>
</dbReference>
<reference evidence="11" key="1">
    <citation type="submission" date="2022-04" db="EMBL/GenBank/DDBJ databases">
        <title>A functionally conserved STORR gene fusion in Papaver species that diverged 16.8 million years ago.</title>
        <authorList>
            <person name="Catania T."/>
        </authorList>
    </citation>
    <scope>NUCLEOTIDE SEQUENCE</scope>
    <source>
        <strain evidence="11">S-188037</strain>
    </source>
</reference>
<feature type="active site" evidence="8">
    <location>
        <position position="249"/>
    </location>
</feature>
<keyword evidence="5 9" id="KW-0378">Hydrolase</keyword>
<keyword evidence="4" id="KW-0964">Secreted</keyword>
<evidence type="ECO:0000256" key="1">
    <source>
        <dbReference type="ARBA" id="ARBA00004191"/>
    </source>
</evidence>
<feature type="chain" id="PRO_5042242422" description="Polygalacturonase" evidence="10">
    <location>
        <begin position="26"/>
        <end position="400"/>
    </location>
</feature>
<proteinExistence type="inferred from homology"/>
<evidence type="ECO:0000256" key="6">
    <source>
        <dbReference type="ARBA" id="ARBA00023295"/>
    </source>
</evidence>
<comment type="similarity">
    <text evidence="2 9">Belongs to the glycosyl hydrolase 28 family.</text>
</comment>
<keyword evidence="3" id="KW-0134">Cell wall</keyword>
<comment type="subcellular location">
    <subcellularLocation>
        <location evidence="1">Secreted</location>
        <location evidence="1">Cell wall</location>
    </subcellularLocation>
</comment>
<dbReference type="FunFam" id="2.160.20.10:FF:000004">
    <property type="entry name" value="Pectin lyase-like superfamily protein"/>
    <property type="match status" value="1"/>
</dbReference>
<evidence type="ECO:0000256" key="10">
    <source>
        <dbReference type="SAM" id="SignalP"/>
    </source>
</evidence>
<dbReference type="InterPro" id="IPR006626">
    <property type="entry name" value="PbH1"/>
</dbReference>
<dbReference type="InterPro" id="IPR011050">
    <property type="entry name" value="Pectin_lyase_fold/virulence"/>
</dbReference>
<evidence type="ECO:0000256" key="8">
    <source>
        <dbReference type="PROSITE-ProRule" id="PRU10052"/>
    </source>
</evidence>
<accession>A0AAD4XFM0</accession>
<dbReference type="EMBL" id="JAJJMB010010520">
    <property type="protein sequence ID" value="KAI3908150.1"/>
    <property type="molecule type" value="Genomic_DNA"/>
</dbReference>
<evidence type="ECO:0000313" key="12">
    <source>
        <dbReference type="Proteomes" id="UP001202328"/>
    </source>
</evidence>
<evidence type="ECO:0000256" key="5">
    <source>
        <dbReference type="ARBA" id="ARBA00022801"/>
    </source>
</evidence>
<comment type="caution">
    <text evidence="11">The sequence shown here is derived from an EMBL/GenBank/DDBJ whole genome shotgun (WGS) entry which is preliminary data.</text>
</comment>
<dbReference type="GO" id="GO:0005975">
    <property type="term" value="P:carbohydrate metabolic process"/>
    <property type="evidence" value="ECO:0007669"/>
    <property type="project" value="InterPro"/>
</dbReference>
<feature type="signal peptide" evidence="10">
    <location>
        <begin position="1"/>
        <end position="25"/>
    </location>
</feature>
<dbReference type="PANTHER" id="PTHR31375">
    <property type="match status" value="1"/>
</dbReference>
<organism evidence="11 12">
    <name type="scientific">Papaver atlanticum</name>
    <dbReference type="NCBI Taxonomy" id="357466"/>
    <lineage>
        <taxon>Eukaryota</taxon>
        <taxon>Viridiplantae</taxon>
        <taxon>Streptophyta</taxon>
        <taxon>Embryophyta</taxon>
        <taxon>Tracheophyta</taxon>
        <taxon>Spermatophyta</taxon>
        <taxon>Magnoliopsida</taxon>
        <taxon>Ranunculales</taxon>
        <taxon>Papaveraceae</taxon>
        <taxon>Papaveroideae</taxon>
        <taxon>Papaver</taxon>
    </lineage>
</organism>
<dbReference type="SUPFAM" id="SSF51126">
    <property type="entry name" value="Pectin lyase-like"/>
    <property type="match status" value="1"/>
</dbReference>
<gene>
    <name evidence="11" type="ORF">MKW98_029451</name>
</gene>
<sequence>MATTTASHLLFIFFVLYLSSTPLLASSSRKARKQFNVEDFGAIGDGKTDASQAFLGAWGEACQISDVHTTIYVPRKKFFLRSVDFQGPCRGSSIMVHLDGSILVSPQYLEMGFAEDWIRFVDVNGLSIIGGYLDGRGKQLWWCKENSQKCPPGATSLSVYGSKNVVIRNVTSVDAKLYHVVIHSCENIKIEGVKIYAPSESPNTDGIHVQNALNVHVLRAAIKTGDDCISVGPGTRNLRINRIACGPGHGISIGSLGKGLEEEGVSNVTVTNAVFTGTTNGLRIKSWGRPSNGFVKDVFFKRVLMNNVENPIVIDQNYCPWDEGCPNQHSGVKISHVTYTDIKGTSASQVAVKFDCSPISPCKGIRLRDIKLTYQHQPAESVCKNILGVAHGEIAPPSCL</sequence>
<keyword evidence="10" id="KW-0732">Signal</keyword>
<evidence type="ECO:0000313" key="11">
    <source>
        <dbReference type="EMBL" id="KAI3908150.1"/>
    </source>
</evidence>